<comment type="caution">
    <text evidence="5">The sequence shown here is derived from an EMBL/GenBank/DDBJ whole genome shotgun (WGS) entry which is preliminary data.</text>
</comment>
<dbReference type="GO" id="GO:0006412">
    <property type="term" value="P:translation"/>
    <property type="evidence" value="ECO:0007669"/>
    <property type="project" value="UniProtKB-UniRule"/>
</dbReference>
<evidence type="ECO:0000256" key="3">
    <source>
        <dbReference type="ARBA" id="ARBA00022801"/>
    </source>
</evidence>
<evidence type="ECO:0000313" key="5">
    <source>
        <dbReference type="EMBL" id="MBB4025899.1"/>
    </source>
</evidence>
<evidence type="ECO:0000256" key="2">
    <source>
        <dbReference type="ARBA" id="ARBA00022723"/>
    </source>
</evidence>
<gene>
    <name evidence="4" type="primary">def</name>
    <name evidence="5" type="ORF">GGR14_001683</name>
</gene>
<evidence type="ECO:0000256" key="4">
    <source>
        <dbReference type="HAMAP-Rule" id="MF_00163"/>
    </source>
</evidence>
<evidence type="ECO:0000256" key="1">
    <source>
        <dbReference type="ARBA" id="ARBA00010759"/>
    </source>
</evidence>
<dbReference type="GeneID" id="93100413"/>
<keyword evidence="3 4" id="KW-0378">Hydrolase</keyword>
<protein>
    <recommendedName>
        <fullName evidence="4">Peptide deformylase</fullName>
        <shortName evidence="4">PDF</shortName>
        <ecNumber evidence="4">3.5.1.88</ecNumber>
    </recommendedName>
    <alternativeName>
        <fullName evidence="4">Polypeptide deformylase</fullName>
    </alternativeName>
</protein>
<dbReference type="RefSeq" id="WP_221230315.1">
    <property type="nucleotide sequence ID" value="NZ_AP028155.1"/>
</dbReference>
<dbReference type="GO" id="GO:0042586">
    <property type="term" value="F:peptide deformylase activity"/>
    <property type="evidence" value="ECO:0007669"/>
    <property type="project" value="UniProtKB-UniRule"/>
</dbReference>
<dbReference type="CDD" id="cd00487">
    <property type="entry name" value="Pep_deformylase"/>
    <property type="match status" value="1"/>
</dbReference>
<feature type="binding site" evidence="4">
    <location>
        <position position="184"/>
    </location>
    <ligand>
        <name>Fe cation</name>
        <dbReference type="ChEBI" id="CHEBI:24875"/>
    </ligand>
</feature>
<dbReference type="AlphaFoldDB" id="A0A7W6HVV8"/>
<feature type="active site" evidence="4">
    <location>
        <position position="185"/>
    </location>
</feature>
<feature type="binding site" evidence="4">
    <location>
        <position position="141"/>
    </location>
    <ligand>
        <name>Fe cation</name>
        <dbReference type="ChEBI" id="CHEBI:24875"/>
    </ligand>
</feature>
<dbReference type="SUPFAM" id="SSF56420">
    <property type="entry name" value="Peptide deformylase"/>
    <property type="match status" value="1"/>
</dbReference>
<proteinExistence type="inferred from homology"/>
<dbReference type="Proteomes" id="UP000546007">
    <property type="component" value="Unassembled WGS sequence"/>
</dbReference>
<evidence type="ECO:0000313" key="6">
    <source>
        <dbReference type="Proteomes" id="UP000546007"/>
    </source>
</evidence>
<dbReference type="PANTHER" id="PTHR10458:SF22">
    <property type="entry name" value="PEPTIDE DEFORMYLASE"/>
    <property type="match status" value="1"/>
</dbReference>
<dbReference type="GO" id="GO:0046872">
    <property type="term" value="F:metal ion binding"/>
    <property type="evidence" value="ECO:0007669"/>
    <property type="project" value="UniProtKB-KW"/>
</dbReference>
<feature type="binding site" evidence="4">
    <location>
        <position position="188"/>
    </location>
    <ligand>
        <name>Fe cation</name>
        <dbReference type="ChEBI" id="CHEBI:24875"/>
    </ligand>
</feature>
<organism evidence="5 6">
    <name type="scientific">Butyricimonas faecihominis</name>
    <dbReference type="NCBI Taxonomy" id="1472416"/>
    <lineage>
        <taxon>Bacteria</taxon>
        <taxon>Pseudomonadati</taxon>
        <taxon>Bacteroidota</taxon>
        <taxon>Bacteroidia</taxon>
        <taxon>Bacteroidales</taxon>
        <taxon>Odoribacteraceae</taxon>
        <taxon>Butyricimonas</taxon>
    </lineage>
</organism>
<comment type="similarity">
    <text evidence="1 4">Belongs to the polypeptide deformylase family.</text>
</comment>
<dbReference type="Pfam" id="PF01327">
    <property type="entry name" value="Pep_deformylase"/>
    <property type="match status" value="1"/>
</dbReference>
<keyword evidence="4" id="KW-0408">Iron</keyword>
<dbReference type="InterPro" id="IPR023635">
    <property type="entry name" value="Peptide_deformylase"/>
</dbReference>
<sequence length="199" mass="22848">MKIVKLLLGVWVGLCFGACDKKSDFFTGEERERIGHSEEAGIMPLFLVTDRADSLFLRLQAKEFGKEDIETETFRVLRSRMLATVRDSLNEGVGIAAPQVGISRQLVAVQRLDKVGEPFEFYVNPEIVYFSQDSVLGEEGCLSIPDRTGAVYRSKEIIVRYRDELSFEWRQDTVREFTARIFQHEIDHLNGILYTDYLL</sequence>
<dbReference type="EC" id="3.5.1.88" evidence="4"/>
<dbReference type="InterPro" id="IPR036821">
    <property type="entry name" value="Peptide_deformylase_sf"/>
</dbReference>
<comment type="cofactor">
    <cofactor evidence="4">
        <name>Fe(2+)</name>
        <dbReference type="ChEBI" id="CHEBI:29033"/>
    </cofactor>
    <text evidence="4">Binds 1 Fe(2+) ion.</text>
</comment>
<name>A0A7W6HVV8_9BACT</name>
<keyword evidence="4" id="KW-0648">Protein biosynthesis</keyword>
<accession>A0A7W6HVV8</accession>
<comment type="catalytic activity">
    <reaction evidence="4">
        <text>N-terminal N-formyl-L-methionyl-[peptide] + H2O = N-terminal L-methionyl-[peptide] + formate</text>
        <dbReference type="Rhea" id="RHEA:24420"/>
        <dbReference type="Rhea" id="RHEA-COMP:10639"/>
        <dbReference type="Rhea" id="RHEA-COMP:10640"/>
        <dbReference type="ChEBI" id="CHEBI:15377"/>
        <dbReference type="ChEBI" id="CHEBI:15740"/>
        <dbReference type="ChEBI" id="CHEBI:49298"/>
        <dbReference type="ChEBI" id="CHEBI:64731"/>
        <dbReference type="EC" id="3.5.1.88"/>
    </reaction>
</comment>
<keyword evidence="2 4" id="KW-0479">Metal-binding</keyword>
<keyword evidence="6" id="KW-1185">Reference proteome</keyword>
<reference evidence="5 6" key="1">
    <citation type="submission" date="2020-08" db="EMBL/GenBank/DDBJ databases">
        <title>Genomic Encyclopedia of Type Strains, Phase IV (KMG-IV): sequencing the most valuable type-strain genomes for metagenomic binning, comparative biology and taxonomic classification.</title>
        <authorList>
            <person name="Goeker M."/>
        </authorList>
    </citation>
    <scope>NUCLEOTIDE SEQUENCE [LARGE SCALE GENOMIC DNA]</scope>
    <source>
        <strain evidence="5 6">DSM 105721</strain>
    </source>
</reference>
<dbReference type="Gene3D" id="3.90.45.10">
    <property type="entry name" value="Peptide deformylase"/>
    <property type="match status" value="1"/>
</dbReference>
<dbReference type="HAMAP" id="MF_00163">
    <property type="entry name" value="Pep_deformylase"/>
    <property type="match status" value="1"/>
</dbReference>
<dbReference type="EMBL" id="JACIES010000003">
    <property type="protein sequence ID" value="MBB4025899.1"/>
    <property type="molecule type" value="Genomic_DNA"/>
</dbReference>
<dbReference type="PANTHER" id="PTHR10458">
    <property type="entry name" value="PEPTIDE DEFORMYLASE"/>
    <property type="match status" value="1"/>
</dbReference>
<dbReference type="PRINTS" id="PR01576">
    <property type="entry name" value="PDEFORMYLASE"/>
</dbReference>
<dbReference type="NCBIfam" id="TIGR00079">
    <property type="entry name" value="pept_deformyl"/>
    <property type="match status" value="1"/>
</dbReference>
<comment type="function">
    <text evidence="4">Removes the formyl group from the N-terminal Met of newly synthesized proteins. Requires at least a dipeptide for an efficient rate of reaction. N-terminal L-methionine is a prerequisite for activity but the enzyme has broad specificity at other positions.</text>
</comment>